<feature type="transmembrane region" description="Helical" evidence="1">
    <location>
        <begin position="426"/>
        <end position="446"/>
    </location>
</feature>
<dbReference type="Proteomes" id="UP000199577">
    <property type="component" value="Unassembled WGS sequence"/>
</dbReference>
<feature type="transmembrane region" description="Helical" evidence="1">
    <location>
        <begin position="228"/>
        <end position="261"/>
    </location>
</feature>
<dbReference type="AlphaFoldDB" id="A0A1I1IRH8"/>
<keyword evidence="3" id="KW-1185">Reference proteome</keyword>
<keyword evidence="1" id="KW-1133">Transmembrane helix</keyword>
<feature type="transmembrane region" description="Helical" evidence="1">
    <location>
        <begin position="173"/>
        <end position="191"/>
    </location>
</feature>
<feature type="transmembrane region" description="Helical" evidence="1">
    <location>
        <begin position="28"/>
        <end position="43"/>
    </location>
</feature>
<feature type="transmembrane region" description="Helical" evidence="1">
    <location>
        <begin position="374"/>
        <end position="398"/>
    </location>
</feature>
<organism evidence="2 3">
    <name type="scientific">Parapedobacter composti</name>
    <dbReference type="NCBI Taxonomy" id="623281"/>
    <lineage>
        <taxon>Bacteria</taxon>
        <taxon>Pseudomonadati</taxon>
        <taxon>Bacteroidota</taxon>
        <taxon>Sphingobacteriia</taxon>
        <taxon>Sphingobacteriales</taxon>
        <taxon>Sphingobacteriaceae</taxon>
        <taxon>Parapedobacter</taxon>
    </lineage>
</organism>
<feature type="transmembrane region" description="Helical" evidence="1">
    <location>
        <begin position="95"/>
        <end position="113"/>
    </location>
</feature>
<dbReference type="NCBIfam" id="TIGR04370">
    <property type="entry name" value="glyco_rpt_poly"/>
    <property type="match status" value="1"/>
</dbReference>
<evidence type="ECO:0000256" key="1">
    <source>
        <dbReference type="SAM" id="Phobius"/>
    </source>
</evidence>
<gene>
    <name evidence="2" type="ORF">SAMN05421747_1108</name>
</gene>
<dbReference type="OrthoDB" id="7842515at2"/>
<sequence length="450" mass="51364">MLFHAISVLAFALLFSNASELVPFEVSLVLTALHFLLIYLFFVRRVKMAWLLPPVLFTFTMFIFIWLGGLLIWSGTLFFPRFSHRLFDDENLNNAFFITSISISTLWFSYLLFSKKIFHKTRPLETPSEGRKLLKQRANFLVFFCVSLYLYGVSSGFVGYAKDEDSVGSFSNFISLFQRGAFLVLLLYYAHNFVRLNKQVDRYLVILIGSLALLGVLAGSKYQIALPFIYIILIHYYMTGIIFSKKLVIGGLIFLSSFIIIGPVREMLRESKANISYNSALSNETQLSSVSSAAMDMLYRVTYIPPLVLAVNYHGHLPPAVSNLWEYVITSPVNAFIPRFINPNKPEVTFGRWFSLNVYGSTEDNNIGATFQGILYLAGGVWSVIFGFLLIGCVQAIFVRYLFIPKYVPIYLILLPKLVLLPQEPWMLFVGLLQSFITIYLIYILITSKR</sequence>
<keyword evidence="1" id="KW-0812">Transmembrane</keyword>
<feature type="transmembrane region" description="Helical" evidence="1">
    <location>
        <begin position="140"/>
        <end position="161"/>
    </location>
</feature>
<dbReference type="STRING" id="623281.SAMN05421747_1108"/>
<keyword evidence="1" id="KW-0472">Membrane</keyword>
<protein>
    <submittedName>
        <fullName evidence="2">Oligosaccharide repeat unit polymerase</fullName>
    </submittedName>
</protein>
<proteinExistence type="predicted"/>
<accession>A0A1I1IRH8</accession>
<dbReference type="EMBL" id="FOLL01000010">
    <property type="protein sequence ID" value="SFC38869.1"/>
    <property type="molecule type" value="Genomic_DNA"/>
</dbReference>
<name>A0A1I1IRH8_9SPHI</name>
<evidence type="ECO:0000313" key="3">
    <source>
        <dbReference type="Proteomes" id="UP000199577"/>
    </source>
</evidence>
<reference evidence="2 3" key="1">
    <citation type="submission" date="2016-10" db="EMBL/GenBank/DDBJ databases">
        <authorList>
            <person name="de Groot N.N."/>
        </authorList>
    </citation>
    <scope>NUCLEOTIDE SEQUENCE [LARGE SCALE GENOMIC DNA]</scope>
    <source>
        <strain evidence="2 3">DSM 22900</strain>
    </source>
</reference>
<feature type="transmembrane region" description="Helical" evidence="1">
    <location>
        <begin position="203"/>
        <end position="222"/>
    </location>
</feature>
<evidence type="ECO:0000313" key="2">
    <source>
        <dbReference type="EMBL" id="SFC38869.1"/>
    </source>
</evidence>
<feature type="transmembrane region" description="Helical" evidence="1">
    <location>
        <begin position="55"/>
        <end position="75"/>
    </location>
</feature>